<dbReference type="RefSeq" id="XP_017986450.1">
    <property type="nucleotide sequence ID" value="XM_018130961.1"/>
</dbReference>
<evidence type="ECO:0000256" key="8">
    <source>
        <dbReference type="ARBA" id="ARBA00025347"/>
    </source>
</evidence>
<keyword evidence="6 10" id="KW-0788">Thiol protease</keyword>
<evidence type="ECO:0000256" key="1">
    <source>
        <dbReference type="ARBA" id="ARBA00000423"/>
    </source>
</evidence>
<evidence type="ECO:0000256" key="2">
    <source>
        <dbReference type="ARBA" id="ARBA00012465"/>
    </source>
</evidence>
<dbReference type="GO" id="GO:0070005">
    <property type="term" value="F:cysteine-type aminopeptidase activity"/>
    <property type="evidence" value="ECO:0007669"/>
    <property type="project" value="InterPro"/>
</dbReference>
<keyword evidence="5 10" id="KW-0378">Hydrolase</keyword>
<comment type="function">
    <text evidence="8">The normal physiological role of the enzyme is unknown, but it is not essential for the viability of yeast cells. Has aminopeptidase activity, shortening substrate peptides sequentially by 1 amino acid. Has bleomycin hydrolase activity, which can protect the cell from the toxic effects of bleomycin. Has homocysteine-thiolactonase activity, protecting the cell against homocysteine toxicity. Acts as a repressor in the GAL4 regulatory system, but this does not require either the peptidase or nucleic acid-binding activities.</text>
</comment>
<dbReference type="GO" id="GO:0004197">
    <property type="term" value="F:cysteine-type endopeptidase activity"/>
    <property type="evidence" value="ECO:0007669"/>
    <property type="project" value="UniProtKB-EC"/>
</dbReference>
<evidence type="ECO:0000256" key="11">
    <source>
        <dbReference type="PIRSR" id="PIRSR005700-1"/>
    </source>
</evidence>
<feature type="active site" evidence="11">
    <location>
        <position position="408"/>
    </location>
</feature>
<dbReference type="CDD" id="cd00585">
    <property type="entry name" value="Peptidase_C1B"/>
    <property type="match status" value="1"/>
</dbReference>
<protein>
    <recommendedName>
        <fullName evidence="3 10">Cysteine proteinase 1, mitochondrial</fullName>
        <ecNumber evidence="2 10">3.4.22.40</ecNumber>
    </recommendedName>
</protein>
<dbReference type="PROSITE" id="PS00139">
    <property type="entry name" value="THIOL_PROTEASE_CYS"/>
    <property type="match status" value="1"/>
</dbReference>
<dbReference type="Proteomes" id="UP000243052">
    <property type="component" value="Chromosome ii"/>
</dbReference>
<comment type="subcellular location">
    <subcellularLocation>
        <location evidence="10">Mitochondrion</location>
    </subcellularLocation>
    <subcellularLocation>
        <location evidence="10">Cytoplasm</location>
    </subcellularLocation>
</comment>
<dbReference type="Pfam" id="PF03051">
    <property type="entry name" value="Peptidase_C1_2"/>
    <property type="match status" value="1"/>
</dbReference>
<feature type="active site" evidence="11">
    <location>
        <position position="93"/>
    </location>
</feature>
<comment type="catalytic activity">
    <reaction evidence="1 10">
        <text>Inactivates bleomycin B2 (a cytotoxic glycometallopeptide) by hydrolysis of a carboxyamide bond of beta-aminoalanine, but also shows general aminopeptidase activity. The specificity varies somewhat with source, but amino acid arylamides of Met, Leu and Ala are preferred.</text>
        <dbReference type="EC" id="3.4.22.40"/>
    </reaction>
</comment>
<organism evidence="12 13">
    <name type="scientific">Eremothecium sinecaudum</name>
    <dbReference type="NCBI Taxonomy" id="45286"/>
    <lineage>
        <taxon>Eukaryota</taxon>
        <taxon>Fungi</taxon>
        <taxon>Dikarya</taxon>
        <taxon>Ascomycota</taxon>
        <taxon>Saccharomycotina</taxon>
        <taxon>Saccharomycetes</taxon>
        <taxon>Saccharomycetales</taxon>
        <taxon>Saccharomycetaceae</taxon>
        <taxon>Eremothecium</taxon>
    </lineage>
</organism>
<comment type="subunit">
    <text evidence="9">Homohexamer. Binds to nucleic acids. Binds single-stranded DNA and RNA with higher affinity than double-stranded DNA.</text>
</comment>
<keyword evidence="13" id="KW-1185">Reference proteome</keyword>
<dbReference type="STRING" id="45286.A0A120K1J3"/>
<dbReference type="FunFam" id="3.90.70.10:FF:000091">
    <property type="entry name" value="Aminopeptidase C"/>
    <property type="match status" value="1"/>
</dbReference>
<dbReference type="SUPFAM" id="SSF54001">
    <property type="entry name" value="Cysteine proteinases"/>
    <property type="match status" value="1"/>
</dbReference>
<sequence length="470" mass="54296">MKTLNAARRLSQLYRRTKPTNLMSIKTSDLTKWTKEFQEDGVHNLAATVLKNNNADDALLDKRRLQVNYPRVFNTGITDEVGPVTNQRSTGRCWLFAATNGLRLNVARKLNLKEFELSQSYLFFYDKLEKANYFLDQIVDTHKEDLDGRLVQYFLSQPINDGGQYSMFVNLVRKYGLLPKDLFADLSFTSTSSSKCNSLLMTKMREYAQVLREALAKGEDVTEMRENMQREIVKMLTLFIDIPPVQPDEEFVWDYVDKEGKVGTVRSTPLEFAKEYAGFDESKPVSLINDPRHPYGEFIHIDRLCNVVGGDPVFFLNVDNETLTDLLVKRLKAKKGVFFGSHTPKFMSKTEGVLDIDLWNYKAVGYEPNQTKEARIRYSESLMTHAMLITAVHIDEKTNKPIRYKVENSWGKDIGKDGYFVMTQKYFEEYCYQIVVDIDELPEDLANKYKQEDKKVIKLPIWDPMGSLAQ</sequence>
<dbReference type="AlphaFoldDB" id="A0A120K1J3"/>
<dbReference type="GeneID" id="28721756"/>
<dbReference type="Gene3D" id="3.90.70.10">
    <property type="entry name" value="Cysteine proteinases"/>
    <property type="match status" value="1"/>
</dbReference>
<evidence type="ECO:0000256" key="9">
    <source>
        <dbReference type="ARBA" id="ARBA00026080"/>
    </source>
</evidence>
<feature type="active site" evidence="11">
    <location>
        <position position="385"/>
    </location>
</feature>
<proteinExistence type="inferred from homology"/>
<dbReference type="PANTHER" id="PTHR10363">
    <property type="entry name" value="BLEOMYCIN HYDROLASE"/>
    <property type="match status" value="1"/>
</dbReference>
<dbReference type="EC" id="3.4.22.40" evidence="2 10"/>
<evidence type="ECO:0000256" key="7">
    <source>
        <dbReference type="ARBA" id="ARBA00022946"/>
    </source>
</evidence>
<reference evidence="12 13" key="1">
    <citation type="submission" date="2016-01" db="EMBL/GenBank/DDBJ databases">
        <title>Genome sequence of the yeast Holleya sinecauda.</title>
        <authorList>
            <person name="Dietrich F.S."/>
        </authorList>
    </citation>
    <scope>NUCLEOTIDE SEQUENCE [LARGE SCALE GENOMIC DNA]</scope>
    <source>
        <strain evidence="12 13">ATCC 58844</strain>
    </source>
</reference>
<dbReference type="InterPro" id="IPR038765">
    <property type="entry name" value="Papain-like_cys_pep_sf"/>
</dbReference>
<dbReference type="GO" id="GO:0009636">
    <property type="term" value="P:response to toxic substance"/>
    <property type="evidence" value="ECO:0007669"/>
    <property type="project" value="TreeGrafter"/>
</dbReference>
<dbReference type="GO" id="GO:0006508">
    <property type="term" value="P:proteolysis"/>
    <property type="evidence" value="ECO:0007669"/>
    <property type="project" value="UniProtKB-KW"/>
</dbReference>
<keyword evidence="10" id="KW-0963">Cytoplasm</keyword>
<comment type="function">
    <text evidence="10">Has aminopeptidase activity, shortening substrate peptides sequentially by 1 amino acid. Has bleomycin hydrolase activity, which can protect the cell from the toxic effects of bleomycin. Has homocysteine-thiolactonase activity, protecting the cell against homocysteine toxicity.</text>
</comment>
<evidence type="ECO:0000256" key="10">
    <source>
        <dbReference type="PIRNR" id="PIRNR005700"/>
    </source>
</evidence>
<keyword evidence="7" id="KW-0809">Transit peptide</keyword>
<dbReference type="GO" id="GO:0043418">
    <property type="term" value="P:homocysteine catabolic process"/>
    <property type="evidence" value="ECO:0007669"/>
    <property type="project" value="TreeGrafter"/>
</dbReference>
<dbReference type="InterPro" id="IPR000169">
    <property type="entry name" value="Pept_cys_AS"/>
</dbReference>
<comment type="similarity">
    <text evidence="10">Belongs to the peptidase C1 family.</text>
</comment>
<evidence type="ECO:0000256" key="3">
    <source>
        <dbReference type="ARBA" id="ARBA00016900"/>
    </source>
</evidence>
<evidence type="ECO:0000256" key="5">
    <source>
        <dbReference type="ARBA" id="ARBA00022801"/>
    </source>
</evidence>
<keyword evidence="10" id="KW-0496">Mitochondrion</keyword>
<evidence type="ECO:0000256" key="6">
    <source>
        <dbReference type="ARBA" id="ARBA00022807"/>
    </source>
</evidence>
<gene>
    <name evidence="12" type="ORF">AW171_hschr21285</name>
</gene>
<keyword evidence="4 10" id="KW-0645">Protease</keyword>
<accession>A0A120K1J3</accession>
<dbReference type="PIRSF" id="PIRSF005700">
    <property type="entry name" value="PepC"/>
    <property type="match status" value="1"/>
</dbReference>
<evidence type="ECO:0000313" key="12">
    <source>
        <dbReference type="EMBL" id="AMD19454.1"/>
    </source>
</evidence>
<dbReference type="PANTHER" id="PTHR10363:SF2">
    <property type="entry name" value="BLEOMYCIN HYDROLASE"/>
    <property type="match status" value="1"/>
</dbReference>
<evidence type="ECO:0000256" key="4">
    <source>
        <dbReference type="ARBA" id="ARBA00022670"/>
    </source>
</evidence>
<dbReference type="EMBL" id="CP014242">
    <property type="protein sequence ID" value="AMD19454.1"/>
    <property type="molecule type" value="Genomic_DNA"/>
</dbReference>
<name>A0A120K1J3_9SACH</name>
<dbReference type="GO" id="GO:0005739">
    <property type="term" value="C:mitochondrion"/>
    <property type="evidence" value="ECO:0007669"/>
    <property type="project" value="UniProtKB-SubCell"/>
</dbReference>
<dbReference type="InterPro" id="IPR004134">
    <property type="entry name" value="Peptidase_C1B"/>
</dbReference>
<dbReference type="OrthoDB" id="2666448at2759"/>
<evidence type="ECO:0000313" key="13">
    <source>
        <dbReference type="Proteomes" id="UP000243052"/>
    </source>
</evidence>